<dbReference type="AlphaFoldDB" id="A0AAD5WDF6"/>
<comment type="caution">
    <text evidence="1">The sequence shown here is derived from an EMBL/GenBank/DDBJ whole genome shotgun (WGS) entry which is preliminary data.</text>
</comment>
<protein>
    <submittedName>
        <fullName evidence="1">Uncharacterized protein</fullName>
    </submittedName>
</protein>
<proteinExistence type="predicted"/>
<dbReference type="EMBL" id="JAHQIW010005558">
    <property type="protein sequence ID" value="KAJ1366439.1"/>
    <property type="molecule type" value="Genomic_DNA"/>
</dbReference>
<gene>
    <name evidence="1" type="ORF">KIN20_027102</name>
</gene>
<organism evidence="1 2">
    <name type="scientific">Parelaphostrongylus tenuis</name>
    <name type="common">Meningeal worm</name>
    <dbReference type="NCBI Taxonomy" id="148309"/>
    <lineage>
        <taxon>Eukaryota</taxon>
        <taxon>Metazoa</taxon>
        <taxon>Ecdysozoa</taxon>
        <taxon>Nematoda</taxon>
        <taxon>Chromadorea</taxon>
        <taxon>Rhabditida</taxon>
        <taxon>Rhabditina</taxon>
        <taxon>Rhabditomorpha</taxon>
        <taxon>Strongyloidea</taxon>
        <taxon>Metastrongylidae</taxon>
        <taxon>Parelaphostrongylus</taxon>
    </lineage>
</organism>
<keyword evidence="2" id="KW-1185">Reference proteome</keyword>
<accession>A0AAD5WDF6</accession>
<dbReference type="Proteomes" id="UP001196413">
    <property type="component" value="Unassembled WGS sequence"/>
</dbReference>
<evidence type="ECO:0000313" key="1">
    <source>
        <dbReference type="EMBL" id="KAJ1366439.1"/>
    </source>
</evidence>
<reference evidence="1" key="1">
    <citation type="submission" date="2021-06" db="EMBL/GenBank/DDBJ databases">
        <title>Parelaphostrongylus tenuis whole genome reference sequence.</title>
        <authorList>
            <person name="Garwood T.J."/>
            <person name="Larsen P.A."/>
            <person name="Fountain-Jones N.M."/>
            <person name="Garbe J.R."/>
            <person name="Macchietto M.G."/>
            <person name="Kania S.A."/>
            <person name="Gerhold R.W."/>
            <person name="Richards J.E."/>
            <person name="Wolf T.M."/>
        </authorList>
    </citation>
    <scope>NUCLEOTIDE SEQUENCE</scope>
    <source>
        <strain evidence="1">MNPRO001-30</strain>
        <tissue evidence="1">Meninges</tissue>
    </source>
</reference>
<name>A0AAD5WDF6_PARTN</name>
<evidence type="ECO:0000313" key="2">
    <source>
        <dbReference type="Proteomes" id="UP001196413"/>
    </source>
</evidence>
<sequence length="182" mass="19499">MAYSTAADVRAQVSSISPNLNSAEALVKRLVIQGVFDVLEQQGRAAGIPDAMIAIILSQLGVNVFYTPLHCSTSLTLIQQQSVDQDSMAMMRTTCVIFGNTVTTICPPATGPAQMKCMPMTGVLLMPIPPQHLSISGTITTSNIVMASWNRVMWQSVVNRVLRMITSGPFGTHFATAVVTVT</sequence>